<evidence type="ECO:0008006" key="3">
    <source>
        <dbReference type="Google" id="ProtNLM"/>
    </source>
</evidence>
<feature type="non-terminal residue" evidence="1">
    <location>
        <position position="69"/>
    </location>
</feature>
<proteinExistence type="predicted"/>
<accession>A0A0L6U6W6</accession>
<dbReference type="Proteomes" id="UP000037035">
    <property type="component" value="Unassembled WGS sequence"/>
</dbReference>
<dbReference type="OrthoDB" id="10480708at2759"/>
<sequence length="69" mass="8021">DTPWQGIFVPIVNILNKHQLQNKINSGSNNNTMAETMHDKLKNLEGTLDLEWNYRTMHIKCFCHKIALV</sequence>
<dbReference type="VEuPathDB" id="FungiDB:VP01_9350g1"/>
<evidence type="ECO:0000313" key="1">
    <source>
        <dbReference type="EMBL" id="KNZ44258.1"/>
    </source>
</evidence>
<reference evidence="1 2" key="1">
    <citation type="submission" date="2015-08" db="EMBL/GenBank/DDBJ databases">
        <title>Next Generation Sequencing and Analysis of the Genome of Puccinia sorghi L Schw, the Causal Agent of Maize Common Rust.</title>
        <authorList>
            <person name="Rochi L."/>
            <person name="Burguener G."/>
            <person name="Darino M."/>
            <person name="Turjanski A."/>
            <person name="Kreff E."/>
            <person name="Dieguez M.J."/>
            <person name="Sacco F."/>
        </authorList>
    </citation>
    <scope>NUCLEOTIDE SEQUENCE [LARGE SCALE GENOMIC DNA]</scope>
    <source>
        <strain evidence="1 2">RO10H11247</strain>
    </source>
</reference>
<gene>
    <name evidence="1" type="ORF">VP01_9350g1</name>
</gene>
<feature type="non-terminal residue" evidence="1">
    <location>
        <position position="1"/>
    </location>
</feature>
<name>A0A0L6U6W6_9BASI</name>
<evidence type="ECO:0000313" key="2">
    <source>
        <dbReference type="Proteomes" id="UP000037035"/>
    </source>
</evidence>
<dbReference type="AlphaFoldDB" id="A0A0L6U6W6"/>
<organism evidence="1 2">
    <name type="scientific">Puccinia sorghi</name>
    <dbReference type="NCBI Taxonomy" id="27349"/>
    <lineage>
        <taxon>Eukaryota</taxon>
        <taxon>Fungi</taxon>
        <taxon>Dikarya</taxon>
        <taxon>Basidiomycota</taxon>
        <taxon>Pucciniomycotina</taxon>
        <taxon>Pucciniomycetes</taxon>
        <taxon>Pucciniales</taxon>
        <taxon>Pucciniaceae</taxon>
        <taxon>Puccinia</taxon>
    </lineage>
</organism>
<dbReference type="EMBL" id="LAVV01014994">
    <property type="protein sequence ID" value="KNZ44258.1"/>
    <property type="molecule type" value="Genomic_DNA"/>
</dbReference>
<keyword evidence="2" id="KW-1185">Reference proteome</keyword>
<comment type="caution">
    <text evidence="1">The sequence shown here is derived from an EMBL/GenBank/DDBJ whole genome shotgun (WGS) entry which is preliminary data.</text>
</comment>
<protein>
    <recommendedName>
        <fullName evidence="3">hAT-like transposase RNase-H fold domain-containing protein</fullName>
    </recommendedName>
</protein>